<dbReference type="EMBL" id="BONX01000018">
    <property type="protein sequence ID" value="GIG96235.1"/>
    <property type="molecule type" value="Genomic_DNA"/>
</dbReference>
<protein>
    <submittedName>
        <fullName evidence="2">Uncharacterized protein</fullName>
    </submittedName>
</protein>
<gene>
    <name evidence="2" type="ORF">Pma05_28080</name>
</gene>
<evidence type="ECO:0000256" key="1">
    <source>
        <dbReference type="SAM" id="Phobius"/>
    </source>
</evidence>
<organism evidence="2 3">
    <name type="scientific">Plantactinospora mayteni</name>
    <dbReference type="NCBI Taxonomy" id="566021"/>
    <lineage>
        <taxon>Bacteria</taxon>
        <taxon>Bacillati</taxon>
        <taxon>Actinomycetota</taxon>
        <taxon>Actinomycetes</taxon>
        <taxon>Micromonosporales</taxon>
        <taxon>Micromonosporaceae</taxon>
        <taxon>Plantactinospora</taxon>
    </lineage>
</organism>
<feature type="transmembrane region" description="Helical" evidence="1">
    <location>
        <begin position="47"/>
        <end position="74"/>
    </location>
</feature>
<proteinExistence type="predicted"/>
<keyword evidence="1" id="KW-0472">Membrane</keyword>
<dbReference type="RefSeq" id="WP_203857798.1">
    <property type="nucleotide sequence ID" value="NZ_BAAAZQ010000004.1"/>
</dbReference>
<evidence type="ECO:0000313" key="3">
    <source>
        <dbReference type="Proteomes" id="UP000621500"/>
    </source>
</evidence>
<accession>A0ABQ4ENL8</accession>
<sequence>MDRPGVAILLVGVAFGLFVGAAYAVARRAWADYRKARASLSGLRKTAWTVTRIATSRGGIVLLICLAAVGWAAVGGEH</sequence>
<dbReference type="Proteomes" id="UP000621500">
    <property type="component" value="Unassembled WGS sequence"/>
</dbReference>
<keyword evidence="1" id="KW-1133">Transmembrane helix</keyword>
<keyword evidence="3" id="KW-1185">Reference proteome</keyword>
<reference evidence="2 3" key="1">
    <citation type="submission" date="2021-01" db="EMBL/GenBank/DDBJ databases">
        <title>Whole genome shotgun sequence of Plantactinospora mayteni NBRC 109088.</title>
        <authorList>
            <person name="Komaki H."/>
            <person name="Tamura T."/>
        </authorList>
    </citation>
    <scope>NUCLEOTIDE SEQUENCE [LARGE SCALE GENOMIC DNA]</scope>
    <source>
        <strain evidence="2 3">NBRC 109088</strain>
    </source>
</reference>
<name>A0ABQ4ENL8_9ACTN</name>
<feature type="transmembrane region" description="Helical" evidence="1">
    <location>
        <begin position="6"/>
        <end position="26"/>
    </location>
</feature>
<evidence type="ECO:0000313" key="2">
    <source>
        <dbReference type="EMBL" id="GIG96235.1"/>
    </source>
</evidence>
<comment type="caution">
    <text evidence="2">The sequence shown here is derived from an EMBL/GenBank/DDBJ whole genome shotgun (WGS) entry which is preliminary data.</text>
</comment>
<keyword evidence="1" id="KW-0812">Transmembrane</keyword>